<dbReference type="EMBL" id="FQ311430">
    <property type="protein sequence ID" value="CBQ67949.1"/>
    <property type="molecule type" value="Genomic_DNA"/>
</dbReference>
<evidence type="ECO:0000256" key="2">
    <source>
        <dbReference type="SAM" id="Phobius"/>
    </source>
</evidence>
<evidence type="ECO:0000313" key="5">
    <source>
        <dbReference type="Proteomes" id="UP000008867"/>
    </source>
</evidence>
<feature type="region of interest" description="Disordered" evidence="1">
    <location>
        <begin position="366"/>
        <end position="436"/>
    </location>
</feature>
<dbReference type="OrthoDB" id="10585693at2759"/>
<feature type="chain" id="PRO_5003214588" evidence="3">
    <location>
        <begin position="19"/>
        <end position="436"/>
    </location>
</feature>
<sequence>MPHLSTRGLLFILGCCLGWQLCSLCGQLFVLSACFLILALLFRNNQIEFEESEDTQPLNSQWFTAHNQAYLVQSVSSDTIGASQTPRSPRKRTRKPHKPRHSAQYHGDDEGGGSRITLSPDSTASAFPRPAYAHCPSVTRREEQDVILDWLNDVDKAQDEDRPLLPTPVLRPAATNVPTVPLTAKRLAQHLGSPHGGIHTGQVRIDASDCSSSSDPIAGSPCVQRRTSFIPIRRIPVSKSTSTAALASTMHATRSASSFVLPTLDSSDELQSDSSSFIPTPGSRDSSDASSPGRVSSFDGESSLTSRDTTPFTSYRDDTDGAASLTSKGEARSRGCASTATLHDDAEEDNDISEIDKLLQQVDVLLQQSPRAPKTRAHGSPAVNKQTNAGLPSRAAGLRSMSRSADEAVTPSARKAHGSGRASTGRLLDLVAKLNE</sequence>
<feature type="region of interest" description="Disordered" evidence="1">
    <location>
        <begin position="78"/>
        <end position="130"/>
    </location>
</feature>
<dbReference type="HOGENOM" id="CLU_628775_0_0_1"/>
<dbReference type="Proteomes" id="UP000008867">
    <property type="component" value="Chromosome 1"/>
</dbReference>
<evidence type="ECO:0000256" key="1">
    <source>
        <dbReference type="SAM" id="MobiDB-lite"/>
    </source>
</evidence>
<keyword evidence="3" id="KW-0732">Signal</keyword>
<keyword evidence="5" id="KW-1185">Reference proteome</keyword>
<keyword evidence="2" id="KW-1133">Transmembrane helix</keyword>
<gene>
    <name evidence="4" type="ORF">sr11815</name>
</gene>
<name>E6ZKU6_SPORE</name>
<dbReference type="AlphaFoldDB" id="E6ZKU6"/>
<organism evidence="4 5">
    <name type="scientific">Sporisorium reilianum (strain SRZ2)</name>
    <name type="common">Maize head smut fungus</name>
    <dbReference type="NCBI Taxonomy" id="999809"/>
    <lineage>
        <taxon>Eukaryota</taxon>
        <taxon>Fungi</taxon>
        <taxon>Dikarya</taxon>
        <taxon>Basidiomycota</taxon>
        <taxon>Ustilaginomycotina</taxon>
        <taxon>Ustilaginomycetes</taxon>
        <taxon>Ustilaginales</taxon>
        <taxon>Ustilaginaceae</taxon>
        <taxon>Sporisorium</taxon>
    </lineage>
</organism>
<proteinExistence type="predicted"/>
<reference evidence="4 5" key="1">
    <citation type="journal article" date="2010" name="Science">
        <title>Pathogenicity determinants in smut fungi revealed by genome comparison.</title>
        <authorList>
            <person name="Schirawski J."/>
            <person name="Mannhaupt G."/>
            <person name="Muench K."/>
            <person name="Brefort T."/>
            <person name="Schipper K."/>
            <person name="Doehlemann G."/>
            <person name="Di Stasio M."/>
            <person name="Roessel N."/>
            <person name="Mendoza-Mendoza A."/>
            <person name="Pester D."/>
            <person name="Mueller O."/>
            <person name="Winterberg B."/>
            <person name="Meyer E."/>
            <person name="Ghareeb H."/>
            <person name="Wollenberg T."/>
            <person name="Muensterkoetter M."/>
            <person name="Wong P."/>
            <person name="Walter M."/>
            <person name="Stukenbrock E."/>
            <person name="Gueldener U."/>
            <person name="Kahmann R."/>
        </authorList>
    </citation>
    <scope>NUCLEOTIDE SEQUENCE [LARGE SCALE GENOMIC DNA]</scope>
    <source>
        <strain evidence="5">SRZ2</strain>
    </source>
</reference>
<keyword evidence="2" id="KW-0472">Membrane</keyword>
<dbReference type="PROSITE" id="PS51257">
    <property type="entry name" value="PROKAR_LIPOPROTEIN"/>
    <property type="match status" value="1"/>
</dbReference>
<evidence type="ECO:0000313" key="4">
    <source>
        <dbReference type="EMBL" id="CBQ67949.1"/>
    </source>
</evidence>
<feature type="compositionally biased region" description="Polar residues" evidence="1">
    <location>
        <begin position="116"/>
        <end position="125"/>
    </location>
</feature>
<feature type="signal peptide" evidence="3">
    <location>
        <begin position="1"/>
        <end position="18"/>
    </location>
</feature>
<feature type="compositionally biased region" description="Basic residues" evidence="1">
    <location>
        <begin position="88"/>
        <end position="103"/>
    </location>
</feature>
<feature type="transmembrane region" description="Helical" evidence="2">
    <location>
        <begin position="9"/>
        <end position="42"/>
    </location>
</feature>
<keyword evidence="2" id="KW-0812">Transmembrane</keyword>
<protein>
    <submittedName>
        <fullName evidence="4">Uncharacterized protein</fullName>
    </submittedName>
</protein>
<accession>E6ZKU6</accession>
<feature type="region of interest" description="Disordered" evidence="1">
    <location>
        <begin position="270"/>
        <end position="348"/>
    </location>
</feature>
<feature type="compositionally biased region" description="Polar residues" evidence="1">
    <location>
        <begin position="288"/>
        <end position="313"/>
    </location>
</feature>
<dbReference type="VEuPathDB" id="FungiDB:sr11815"/>
<dbReference type="eggNOG" id="ENOG502TKQE">
    <property type="taxonomic scope" value="Eukaryota"/>
</dbReference>
<evidence type="ECO:0000256" key="3">
    <source>
        <dbReference type="SAM" id="SignalP"/>
    </source>
</evidence>